<gene>
    <name evidence="1" type="ORF">B0T20DRAFT_399390</name>
</gene>
<organism evidence="1 2">
    <name type="scientific">Sordaria brevicollis</name>
    <dbReference type="NCBI Taxonomy" id="83679"/>
    <lineage>
        <taxon>Eukaryota</taxon>
        <taxon>Fungi</taxon>
        <taxon>Dikarya</taxon>
        <taxon>Ascomycota</taxon>
        <taxon>Pezizomycotina</taxon>
        <taxon>Sordariomycetes</taxon>
        <taxon>Sordariomycetidae</taxon>
        <taxon>Sordariales</taxon>
        <taxon>Sordariaceae</taxon>
        <taxon>Sordaria</taxon>
    </lineage>
</organism>
<dbReference type="AlphaFoldDB" id="A0AAE0PMR2"/>
<name>A0AAE0PMR2_SORBR</name>
<dbReference type="PROSITE" id="PS51257">
    <property type="entry name" value="PROKAR_LIPOPROTEIN"/>
    <property type="match status" value="1"/>
</dbReference>
<evidence type="ECO:0000313" key="1">
    <source>
        <dbReference type="EMBL" id="KAK3402868.1"/>
    </source>
</evidence>
<evidence type="ECO:0000313" key="2">
    <source>
        <dbReference type="Proteomes" id="UP001281003"/>
    </source>
</evidence>
<keyword evidence="2" id="KW-1185">Reference proteome</keyword>
<reference evidence="1" key="2">
    <citation type="submission" date="2023-07" db="EMBL/GenBank/DDBJ databases">
        <authorList>
            <consortium name="Lawrence Berkeley National Laboratory"/>
            <person name="Haridas S."/>
            <person name="Hensen N."/>
            <person name="Bonometti L."/>
            <person name="Westerberg I."/>
            <person name="Brannstrom I.O."/>
            <person name="Guillou S."/>
            <person name="Cros-Aarteil S."/>
            <person name="Calhoun S."/>
            <person name="Kuo A."/>
            <person name="Mondo S."/>
            <person name="Pangilinan J."/>
            <person name="Riley R."/>
            <person name="LaButti K."/>
            <person name="Andreopoulos B."/>
            <person name="Lipzen A."/>
            <person name="Chen C."/>
            <person name="Yanf M."/>
            <person name="Daum C."/>
            <person name="Ng V."/>
            <person name="Clum A."/>
            <person name="Steindorff A."/>
            <person name="Ohm R."/>
            <person name="Martin F."/>
            <person name="Silar P."/>
            <person name="Natvig D."/>
            <person name="Lalanne C."/>
            <person name="Gautier V."/>
            <person name="Ament-velasquez S.L."/>
            <person name="Kruys A."/>
            <person name="Hutchinson M.I."/>
            <person name="Powell A.J."/>
            <person name="Barry K."/>
            <person name="Miller A.N."/>
            <person name="Grigoriev I.V."/>
            <person name="Debuchy R."/>
            <person name="Gladieux P."/>
            <person name="Thoren M.H."/>
            <person name="Johannesson H."/>
        </authorList>
    </citation>
    <scope>NUCLEOTIDE SEQUENCE</scope>
    <source>
        <strain evidence="1">FGSC 1904</strain>
    </source>
</reference>
<reference evidence="1" key="1">
    <citation type="journal article" date="2023" name="Mol. Phylogenet. Evol.">
        <title>Genome-scale phylogeny and comparative genomics of the fungal order Sordariales.</title>
        <authorList>
            <person name="Hensen N."/>
            <person name="Bonometti L."/>
            <person name="Westerberg I."/>
            <person name="Brannstrom I.O."/>
            <person name="Guillou S."/>
            <person name="Cros-Aarteil S."/>
            <person name="Calhoun S."/>
            <person name="Haridas S."/>
            <person name="Kuo A."/>
            <person name="Mondo S."/>
            <person name="Pangilinan J."/>
            <person name="Riley R."/>
            <person name="LaButti K."/>
            <person name="Andreopoulos B."/>
            <person name="Lipzen A."/>
            <person name="Chen C."/>
            <person name="Yan M."/>
            <person name="Daum C."/>
            <person name="Ng V."/>
            <person name="Clum A."/>
            <person name="Steindorff A."/>
            <person name="Ohm R.A."/>
            <person name="Martin F."/>
            <person name="Silar P."/>
            <person name="Natvig D.O."/>
            <person name="Lalanne C."/>
            <person name="Gautier V."/>
            <person name="Ament-Velasquez S.L."/>
            <person name="Kruys A."/>
            <person name="Hutchinson M.I."/>
            <person name="Powell A.J."/>
            <person name="Barry K."/>
            <person name="Miller A.N."/>
            <person name="Grigoriev I.V."/>
            <person name="Debuchy R."/>
            <person name="Gladieux P."/>
            <person name="Hiltunen Thoren M."/>
            <person name="Johannesson H."/>
        </authorList>
    </citation>
    <scope>NUCLEOTIDE SEQUENCE</scope>
    <source>
        <strain evidence="1">FGSC 1904</strain>
    </source>
</reference>
<protein>
    <submittedName>
        <fullName evidence="1">Uncharacterized protein</fullName>
    </submittedName>
</protein>
<accession>A0AAE0PMR2</accession>
<sequence length="76" mass="8400">MLKLKFLVTAGKYLLLPGSSGHLFAASCEDGCNGAKALLAPHLFLDHGWLHLVLSFFRTAWVDCERARAARIVTSW</sequence>
<proteinExistence type="predicted"/>
<dbReference type="EMBL" id="JAUTDP010000001">
    <property type="protein sequence ID" value="KAK3402868.1"/>
    <property type="molecule type" value="Genomic_DNA"/>
</dbReference>
<dbReference type="Proteomes" id="UP001281003">
    <property type="component" value="Unassembled WGS sequence"/>
</dbReference>
<comment type="caution">
    <text evidence="1">The sequence shown here is derived from an EMBL/GenBank/DDBJ whole genome shotgun (WGS) entry which is preliminary data.</text>
</comment>